<name>A0ACC0KGX1_CHOFU</name>
<reference evidence="1 2" key="1">
    <citation type="journal article" date="2022" name="Genome Biol. Evol.">
        <title>The Spruce Budworm Genome: Reconstructing the Evolutionary History of Antifreeze Proteins.</title>
        <authorList>
            <person name="Beliveau C."/>
            <person name="Gagne P."/>
            <person name="Picq S."/>
            <person name="Vernygora O."/>
            <person name="Keeling C.I."/>
            <person name="Pinkney K."/>
            <person name="Doucet D."/>
            <person name="Wen F."/>
            <person name="Johnston J.S."/>
            <person name="Maaroufi H."/>
            <person name="Boyle B."/>
            <person name="Laroche J."/>
            <person name="Dewar K."/>
            <person name="Juretic N."/>
            <person name="Blackburn G."/>
            <person name="Nisole A."/>
            <person name="Brunet B."/>
            <person name="Brandao M."/>
            <person name="Lumley L."/>
            <person name="Duan J."/>
            <person name="Quan G."/>
            <person name="Lucarotti C.J."/>
            <person name="Roe A.D."/>
            <person name="Sperling F.A.H."/>
            <person name="Levesque R.C."/>
            <person name="Cusson M."/>
        </authorList>
    </citation>
    <scope>NUCLEOTIDE SEQUENCE [LARGE SCALE GENOMIC DNA]</scope>
    <source>
        <strain evidence="1">Glfc:IPQL:Cfum</strain>
    </source>
</reference>
<dbReference type="Proteomes" id="UP001064048">
    <property type="component" value="Chromosome 6"/>
</dbReference>
<gene>
    <name evidence="1" type="ORF">MSG28_003980</name>
</gene>
<keyword evidence="2" id="KW-1185">Reference proteome</keyword>
<sequence>MDHKKFLQFPRMGSVPKGCQRNPITETPPSPIYVLLLGTGLLSEQEGLGHSSHAGPVRFAVRLKLISADSLRCAPYVQLDDSTKCGEIQAISHCSHKGITGWCRDLGTDSISYGNLSNLSLAKRHECQNDFTMMKDKIIKL</sequence>
<organism evidence="1 2">
    <name type="scientific">Choristoneura fumiferana</name>
    <name type="common">Spruce budworm moth</name>
    <name type="synonym">Archips fumiferana</name>
    <dbReference type="NCBI Taxonomy" id="7141"/>
    <lineage>
        <taxon>Eukaryota</taxon>
        <taxon>Metazoa</taxon>
        <taxon>Ecdysozoa</taxon>
        <taxon>Arthropoda</taxon>
        <taxon>Hexapoda</taxon>
        <taxon>Insecta</taxon>
        <taxon>Pterygota</taxon>
        <taxon>Neoptera</taxon>
        <taxon>Endopterygota</taxon>
        <taxon>Lepidoptera</taxon>
        <taxon>Glossata</taxon>
        <taxon>Ditrysia</taxon>
        <taxon>Tortricoidea</taxon>
        <taxon>Tortricidae</taxon>
        <taxon>Tortricinae</taxon>
        <taxon>Choristoneura</taxon>
    </lineage>
</organism>
<proteinExistence type="predicted"/>
<evidence type="ECO:0000313" key="2">
    <source>
        <dbReference type="Proteomes" id="UP001064048"/>
    </source>
</evidence>
<comment type="caution">
    <text evidence="1">The sequence shown here is derived from an EMBL/GenBank/DDBJ whole genome shotgun (WGS) entry which is preliminary data.</text>
</comment>
<dbReference type="EMBL" id="CM046106">
    <property type="protein sequence ID" value="KAI8435738.1"/>
    <property type="molecule type" value="Genomic_DNA"/>
</dbReference>
<protein>
    <submittedName>
        <fullName evidence="1">Uncharacterized protein</fullName>
    </submittedName>
</protein>
<evidence type="ECO:0000313" key="1">
    <source>
        <dbReference type="EMBL" id="KAI8435738.1"/>
    </source>
</evidence>
<accession>A0ACC0KGX1</accession>